<evidence type="ECO:0000313" key="2">
    <source>
        <dbReference type="Proteomes" id="UP000215914"/>
    </source>
</evidence>
<accession>A0A9K3IAS6</accession>
<evidence type="ECO:0000313" key="1">
    <source>
        <dbReference type="EMBL" id="KAF5793436.1"/>
    </source>
</evidence>
<reference evidence="1" key="1">
    <citation type="journal article" date="2017" name="Nature">
        <title>The sunflower genome provides insights into oil metabolism, flowering and Asterid evolution.</title>
        <authorList>
            <person name="Badouin H."/>
            <person name="Gouzy J."/>
            <person name="Grassa C.J."/>
            <person name="Murat F."/>
            <person name="Staton S.E."/>
            <person name="Cottret L."/>
            <person name="Lelandais-Briere C."/>
            <person name="Owens G.L."/>
            <person name="Carrere S."/>
            <person name="Mayjonade B."/>
            <person name="Legrand L."/>
            <person name="Gill N."/>
            <person name="Kane N.C."/>
            <person name="Bowers J.E."/>
            <person name="Hubner S."/>
            <person name="Bellec A."/>
            <person name="Berard A."/>
            <person name="Berges H."/>
            <person name="Blanchet N."/>
            <person name="Boniface M.C."/>
            <person name="Brunel D."/>
            <person name="Catrice O."/>
            <person name="Chaidir N."/>
            <person name="Claudel C."/>
            <person name="Donnadieu C."/>
            <person name="Faraut T."/>
            <person name="Fievet G."/>
            <person name="Helmstetter N."/>
            <person name="King M."/>
            <person name="Knapp S.J."/>
            <person name="Lai Z."/>
            <person name="Le Paslier M.C."/>
            <person name="Lippi Y."/>
            <person name="Lorenzon L."/>
            <person name="Mandel J.R."/>
            <person name="Marage G."/>
            <person name="Marchand G."/>
            <person name="Marquand E."/>
            <person name="Bret-Mestries E."/>
            <person name="Morien E."/>
            <person name="Nambeesan S."/>
            <person name="Nguyen T."/>
            <person name="Pegot-Espagnet P."/>
            <person name="Pouilly N."/>
            <person name="Raftis F."/>
            <person name="Sallet E."/>
            <person name="Schiex T."/>
            <person name="Thomas J."/>
            <person name="Vandecasteele C."/>
            <person name="Vares D."/>
            <person name="Vear F."/>
            <person name="Vautrin S."/>
            <person name="Crespi M."/>
            <person name="Mangin B."/>
            <person name="Burke J.M."/>
            <person name="Salse J."/>
            <person name="Munos S."/>
            <person name="Vincourt P."/>
            <person name="Rieseberg L.H."/>
            <person name="Langlade N.B."/>
        </authorList>
    </citation>
    <scope>NUCLEOTIDE SEQUENCE</scope>
    <source>
        <tissue evidence="1">Leaves</tissue>
    </source>
</reference>
<keyword evidence="2" id="KW-1185">Reference proteome</keyword>
<dbReference type="AlphaFoldDB" id="A0A9K3IAS6"/>
<comment type="caution">
    <text evidence="1">The sequence shown here is derived from an EMBL/GenBank/DDBJ whole genome shotgun (WGS) entry which is preliminary data.</text>
</comment>
<dbReference type="Proteomes" id="UP000215914">
    <property type="component" value="Unassembled WGS sequence"/>
</dbReference>
<organism evidence="1 2">
    <name type="scientific">Helianthus annuus</name>
    <name type="common">Common sunflower</name>
    <dbReference type="NCBI Taxonomy" id="4232"/>
    <lineage>
        <taxon>Eukaryota</taxon>
        <taxon>Viridiplantae</taxon>
        <taxon>Streptophyta</taxon>
        <taxon>Embryophyta</taxon>
        <taxon>Tracheophyta</taxon>
        <taxon>Spermatophyta</taxon>
        <taxon>Magnoliopsida</taxon>
        <taxon>eudicotyledons</taxon>
        <taxon>Gunneridae</taxon>
        <taxon>Pentapetalae</taxon>
        <taxon>asterids</taxon>
        <taxon>campanulids</taxon>
        <taxon>Asterales</taxon>
        <taxon>Asteraceae</taxon>
        <taxon>Asteroideae</taxon>
        <taxon>Heliantheae alliance</taxon>
        <taxon>Heliantheae</taxon>
        <taxon>Helianthus</taxon>
    </lineage>
</organism>
<reference evidence="1" key="2">
    <citation type="submission" date="2020-06" db="EMBL/GenBank/DDBJ databases">
        <title>Helianthus annuus Genome sequencing and assembly Release 2.</title>
        <authorList>
            <person name="Gouzy J."/>
            <person name="Langlade N."/>
            <person name="Munos S."/>
        </authorList>
    </citation>
    <scope>NUCLEOTIDE SEQUENCE</scope>
    <source>
        <tissue evidence="1">Leaves</tissue>
    </source>
</reference>
<proteinExistence type="predicted"/>
<sequence>MDCGFIKLWRPYSFDGPRPKPHLAYPWAGPDYNTRIFSYTIFKRHTITKIIVDIMKRKLF</sequence>
<gene>
    <name evidence="1" type="ORF">HanXRQr2_Chr09g0417371</name>
</gene>
<name>A0A9K3IAS6_HELAN</name>
<protein>
    <submittedName>
        <fullName evidence="1">Uncharacterized protein</fullName>
    </submittedName>
</protein>
<dbReference type="EMBL" id="MNCJ02000324">
    <property type="protein sequence ID" value="KAF5793436.1"/>
    <property type="molecule type" value="Genomic_DNA"/>
</dbReference>
<dbReference type="Gramene" id="mRNA:HanXRQr2_Chr09g0417371">
    <property type="protein sequence ID" value="CDS:HanXRQr2_Chr09g0417371.1"/>
    <property type="gene ID" value="HanXRQr2_Chr09g0417371"/>
</dbReference>